<dbReference type="Proteomes" id="UP001162162">
    <property type="component" value="Unassembled WGS sequence"/>
</dbReference>
<proteinExistence type="predicted"/>
<gene>
    <name evidence="2" type="ORF">NQ318_022241</name>
</gene>
<evidence type="ECO:0000259" key="1">
    <source>
        <dbReference type="Pfam" id="PF18701"/>
    </source>
</evidence>
<dbReference type="AlphaFoldDB" id="A0AAV8WZZ9"/>
<keyword evidence="3" id="KW-1185">Reference proteome</keyword>
<organism evidence="2 3">
    <name type="scientific">Aromia moschata</name>
    <dbReference type="NCBI Taxonomy" id="1265417"/>
    <lineage>
        <taxon>Eukaryota</taxon>
        <taxon>Metazoa</taxon>
        <taxon>Ecdysozoa</taxon>
        <taxon>Arthropoda</taxon>
        <taxon>Hexapoda</taxon>
        <taxon>Insecta</taxon>
        <taxon>Pterygota</taxon>
        <taxon>Neoptera</taxon>
        <taxon>Endopterygota</taxon>
        <taxon>Coleoptera</taxon>
        <taxon>Polyphaga</taxon>
        <taxon>Cucujiformia</taxon>
        <taxon>Chrysomeloidea</taxon>
        <taxon>Cerambycidae</taxon>
        <taxon>Cerambycinae</taxon>
        <taxon>Callichromatini</taxon>
        <taxon>Aromia</taxon>
    </lineage>
</organism>
<sequence>MNQKSKNAYKILGDRRVPPSCPRSADRLRGRMTLLIPPNGIGMDDSSDLNLGHMEKAEIPRKFDIICHIMVRKMIAKPRNFAWCLTSSPTSSESYQSTDYPSINTLRRLSNILWHRWSKEYVSELQQRTKWKSQQDFLKLDSLVL</sequence>
<comment type="caution">
    <text evidence="2">The sequence shown here is derived from an EMBL/GenBank/DDBJ whole genome shotgun (WGS) entry which is preliminary data.</text>
</comment>
<evidence type="ECO:0000313" key="2">
    <source>
        <dbReference type="EMBL" id="KAJ8932104.1"/>
    </source>
</evidence>
<feature type="domain" description="DUF5641" evidence="1">
    <location>
        <begin position="105"/>
        <end position="145"/>
    </location>
</feature>
<evidence type="ECO:0000313" key="3">
    <source>
        <dbReference type="Proteomes" id="UP001162162"/>
    </source>
</evidence>
<protein>
    <recommendedName>
        <fullName evidence="1">DUF5641 domain-containing protein</fullName>
    </recommendedName>
</protein>
<reference evidence="2" key="1">
    <citation type="journal article" date="2023" name="Insect Mol. Biol.">
        <title>Genome sequencing provides insights into the evolution of gene families encoding plant cell wall-degrading enzymes in longhorned beetles.</title>
        <authorList>
            <person name="Shin N.R."/>
            <person name="Okamura Y."/>
            <person name="Kirsch R."/>
            <person name="Pauchet Y."/>
        </authorList>
    </citation>
    <scope>NUCLEOTIDE SEQUENCE</scope>
    <source>
        <strain evidence="2">AMC_N1</strain>
    </source>
</reference>
<name>A0AAV8WZZ9_9CUCU</name>
<dbReference type="EMBL" id="JAPWTK010001596">
    <property type="protein sequence ID" value="KAJ8932104.1"/>
    <property type="molecule type" value="Genomic_DNA"/>
</dbReference>
<dbReference type="InterPro" id="IPR040676">
    <property type="entry name" value="DUF5641"/>
</dbReference>
<accession>A0AAV8WZZ9</accession>
<dbReference type="Pfam" id="PF18701">
    <property type="entry name" value="DUF5641"/>
    <property type="match status" value="1"/>
</dbReference>